<proteinExistence type="predicted"/>
<gene>
    <name evidence="1" type="ORF">BHA039</name>
</gene>
<keyword evidence="1" id="KW-0614">Plasmid</keyword>
<sequence length="54" mass="6206">MCMLLKPICLLSCLLFSVKIKYKIKHENKEISLFRSVSDLFFEKISEILNLGAG</sequence>
<protein>
    <submittedName>
        <fullName evidence="1">Uncharacterized protein</fullName>
    </submittedName>
</protein>
<reference evidence="1" key="1">
    <citation type="submission" date="2012-01" db="EMBL/GenBank/DDBJ databases">
        <authorList>
            <person name="Campeau S.A."/>
            <person name="Porcella S.F."/>
            <person name="Schwan T.G."/>
            <person name="Barbour A.G."/>
        </authorList>
    </citation>
    <scope>NUCLEOTIDE SEQUENCE</scope>
    <source>
        <strain evidence="1">HS1</strain>
        <plasmid evidence="1">lp174</plasmid>
    </source>
</reference>
<organism evidence="1">
    <name type="scientific">Borrelia hermsii</name>
    <dbReference type="NCBI Taxonomy" id="140"/>
    <lineage>
        <taxon>Bacteria</taxon>
        <taxon>Pseudomonadati</taxon>
        <taxon>Spirochaetota</taxon>
        <taxon>Spirochaetia</taxon>
        <taxon>Spirochaetales</taxon>
        <taxon>Borreliaceae</taxon>
        <taxon>Borrelia</taxon>
    </lineage>
</organism>
<dbReference type="EMBL" id="HM008709">
    <property type="protein sequence ID" value="ADN26290.1"/>
    <property type="molecule type" value="Genomic_DNA"/>
</dbReference>
<reference evidence="1" key="2">
    <citation type="journal article" date="2013" name="J. Bacteriol.">
        <title>Large linear plasmids of Borrelia species that cause relapsing fever.</title>
        <authorList>
            <person name="Miller S.C."/>
            <person name="Porcella S.F."/>
            <person name="Raffel S.J."/>
            <person name="Schwan T.G."/>
            <person name="Barbour A.G."/>
        </authorList>
    </citation>
    <scope>NUCLEOTIDE SEQUENCE</scope>
    <source>
        <strain evidence="1">HS1</strain>
        <plasmid evidence="1">lp174</plasmid>
    </source>
</reference>
<evidence type="ECO:0000313" key="1">
    <source>
        <dbReference type="EMBL" id="ADN26290.1"/>
    </source>
</evidence>
<accession>T1EC83</accession>
<dbReference type="AlphaFoldDB" id="T1EC83"/>
<geneLocation type="plasmid" evidence="1">
    <name>lp174</name>
</geneLocation>
<name>T1EC83_BORHE</name>